<proteinExistence type="predicted"/>
<reference evidence="1 2" key="1">
    <citation type="submission" date="2021-02" db="EMBL/GenBank/DDBJ databases">
        <authorList>
            <person name="Park J.-S."/>
        </authorList>
    </citation>
    <scope>NUCLEOTIDE SEQUENCE [LARGE SCALE GENOMIC DNA]</scope>
    <source>
        <strain evidence="1 2">188UL20-2</strain>
    </source>
</reference>
<organism evidence="1 2">
    <name type="scientific">Vibrio ulleungensis</name>
    <dbReference type="NCBI Taxonomy" id="2807619"/>
    <lineage>
        <taxon>Bacteria</taxon>
        <taxon>Pseudomonadati</taxon>
        <taxon>Pseudomonadota</taxon>
        <taxon>Gammaproteobacteria</taxon>
        <taxon>Vibrionales</taxon>
        <taxon>Vibrionaceae</taxon>
        <taxon>Vibrio</taxon>
    </lineage>
</organism>
<dbReference type="RefSeq" id="WP_205156584.1">
    <property type="nucleotide sequence ID" value="NZ_JAFEUM010000001.1"/>
</dbReference>
<accession>A0ABS2HBF1</accession>
<evidence type="ECO:0000313" key="2">
    <source>
        <dbReference type="Proteomes" id="UP000809621"/>
    </source>
</evidence>
<dbReference type="EMBL" id="JAFEUM010000001">
    <property type="protein sequence ID" value="MBM7034933.1"/>
    <property type="molecule type" value="Genomic_DNA"/>
</dbReference>
<dbReference type="Proteomes" id="UP000809621">
    <property type="component" value="Unassembled WGS sequence"/>
</dbReference>
<sequence>MISKPSLNKELWQEAVSNWYQSRKHDQVEDLLPLLQSPPNEIWGPALSSFQQKGLTCWLDGCLRAHQHFSSTGHPDDSYQYLNFAIAKLQQVASDSDVDIEIKTWCVQRLDQLIILALEFCSEQGDEWKQEQFDQIEAHVKFMTRYPYKQKNGEV</sequence>
<protein>
    <submittedName>
        <fullName evidence="1">Transcriptional regulator</fullName>
    </submittedName>
</protein>
<keyword evidence="2" id="KW-1185">Reference proteome</keyword>
<gene>
    <name evidence="1" type="ORF">JQC93_00830</name>
</gene>
<name>A0ABS2HBF1_9VIBR</name>
<evidence type="ECO:0000313" key="1">
    <source>
        <dbReference type="EMBL" id="MBM7034933.1"/>
    </source>
</evidence>
<comment type="caution">
    <text evidence="1">The sequence shown here is derived from an EMBL/GenBank/DDBJ whole genome shotgun (WGS) entry which is preliminary data.</text>
</comment>